<dbReference type="Gene3D" id="1.10.357.10">
    <property type="entry name" value="Tetracycline Repressor, domain 2"/>
    <property type="match status" value="1"/>
</dbReference>
<dbReference type="PANTHER" id="PTHR30055">
    <property type="entry name" value="HTH-TYPE TRANSCRIPTIONAL REGULATOR RUTR"/>
    <property type="match status" value="1"/>
</dbReference>
<evidence type="ECO:0000256" key="2">
    <source>
        <dbReference type="ARBA" id="ARBA00023015"/>
    </source>
</evidence>
<protein>
    <submittedName>
        <fullName evidence="7">TetR family transcriptional regulator C-terminal domain-containing protein</fullName>
    </submittedName>
</protein>
<proteinExistence type="predicted"/>
<dbReference type="InterPro" id="IPR039538">
    <property type="entry name" value="BetI_C"/>
</dbReference>
<keyword evidence="2" id="KW-0805">Transcription regulation</keyword>
<dbReference type="InterPro" id="IPR050109">
    <property type="entry name" value="HTH-type_TetR-like_transc_reg"/>
</dbReference>
<evidence type="ECO:0000256" key="5">
    <source>
        <dbReference type="PROSITE-ProRule" id="PRU00335"/>
    </source>
</evidence>
<dbReference type="PROSITE" id="PS50977">
    <property type="entry name" value="HTH_TETR_2"/>
    <property type="match status" value="1"/>
</dbReference>
<gene>
    <name evidence="7" type="ORF">ACELLULO517_05480</name>
</gene>
<dbReference type="InterPro" id="IPR036271">
    <property type="entry name" value="Tet_transcr_reg_TetR-rel_C_sf"/>
</dbReference>
<dbReference type="InterPro" id="IPR001647">
    <property type="entry name" value="HTH_TetR"/>
</dbReference>
<evidence type="ECO:0000313" key="8">
    <source>
        <dbReference type="Proteomes" id="UP000721844"/>
    </source>
</evidence>
<comment type="caution">
    <text evidence="7">The sequence shown here is derived from an EMBL/GenBank/DDBJ whole genome shotgun (WGS) entry which is preliminary data.</text>
</comment>
<keyword evidence="8" id="KW-1185">Reference proteome</keyword>
<evidence type="ECO:0000256" key="4">
    <source>
        <dbReference type="ARBA" id="ARBA00023163"/>
    </source>
</evidence>
<name>A0A964E2J2_9PROT</name>
<keyword evidence="4" id="KW-0804">Transcription</keyword>
<dbReference type="Pfam" id="PF13977">
    <property type="entry name" value="TetR_C_6"/>
    <property type="match status" value="1"/>
</dbReference>
<reference evidence="7 8" key="1">
    <citation type="journal article" date="2021" name="Microorganisms">
        <title>Acidisoma silvae sp. nov. and Acidisomacellulosilytica sp. nov., Two Acidophilic Bacteria Isolated from Decaying Wood, Hydrolyzing Cellulose and Producing Poly-3-hydroxybutyrate.</title>
        <authorList>
            <person name="Mieszkin S."/>
            <person name="Pouder E."/>
            <person name="Uroz S."/>
            <person name="Simon-Colin C."/>
            <person name="Alain K."/>
        </authorList>
    </citation>
    <scope>NUCLEOTIDE SEQUENCE [LARGE SCALE GENOMIC DNA]</scope>
    <source>
        <strain evidence="7 8">HW T5.17</strain>
    </source>
</reference>
<feature type="DNA-binding region" description="H-T-H motif" evidence="5">
    <location>
        <begin position="37"/>
        <end position="56"/>
    </location>
</feature>
<keyword evidence="3 5" id="KW-0238">DNA-binding</keyword>
<dbReference type="SUPFAM" id="SSF46689">
    <property type="entry name" value="Homeodomain-like"/>
    <property type="match status" value="1"/>
</dbReference>
<dbReference type="EMBL" id="JAESVA010000002">
    <property type="protein sequence ID" value="MCB8879675.1"/>
    <property type="molecule type" value="Genomic_DNA"/>
</dbReference>
<dbReference type="GO" id="GO:0000976">
    <property type="term" value="F:transcription cis-regulatory region binding"/>
    <property type="evidence" value="ECO:0007669"/>
    <property type="project" value="TreeGrafter"/>
</dbReference>
<accession>A0A964E2J2</accession>
<dbReference type="SUPFAM" id="SSF48498">
    <property type="entry name" value="Tetracyclin repressor-like, C-terminal domain"/>
    <property type="match status" value="1"/>
</dbReference>
<dbReference type="Pfam" id="PF00440">
    <property type="entry name" value="TetR_N"/>
    <property type="match status" value="1"/>
</dbReference>
<dbReference type="Proteomes" id="UP000721844">
    <property type="component" value="Unassembled WGS sequence"/>
</dbReference>
<evidence type="ECO:0000313" key="7">
    <source>
        <dbReference type="EMBL" id="MCB8879675.1"/>
    </source>
</evidence>
<dbReference type="RefSeq" id="WP_227306301.1">
    <property type="nucleotide sequence ID" value="NZ_JAESVA010000002.1"/>
</dbReference>
<dbReference type="InterPro" id="IPR009057">
    <property type="entry name" value="Homeodomain-like_sf"/>
</dbReference>
<organism evidence="7 8">
    <name type="scientific">Acidisoma cellulosilyticum</name>
    <dbReference type="NCBI Taxonomy" id="2802395"/>
    <lineage>
        <taxon>Bacteria</taxon>
        <taxon>Pseudomonadati</taxon>
        <taxon>Pseudomonadota</taxon>
        <taxon>Alphaproteobacteria</taxon>
        <taxon>Acetobacterales</taxon>
        <taxon>Acidocellaceae</taxon>
        <taxon>Acidisoma</taxon>
    </lineage>
</organism>
<dbReference type="AlphaFoldDB" id="A0A964E2J2"/>
<dbReference type="PANTHER" id="PTHR30055:SF228">
    <property type="entry name" value="TRANSCRIPTIONAL REGULATOR-RELATED"/>
    <property type="match status" value="1"/>
</dbReference>
<evidence type="ECO:0000256" key="1">
    <source>
        <dbReference type="ARBA" id="ARBA00022491"/>
    </source>
</evidence>
<keyword evidence="1" id="KW-0678">Repressor</keyword>
<feature type="domain" description="HTH tetR-type" evidence="6">
    <location>
        <begin position="14"/>
        <end position="74"/>
    </location>
</feature>
<evidence type="ECO:0000259" key="6">
    <source>
        <dbReference type="PROSITE" id="PS50977"/>
    </source>
</evidence>
<evidence type="ECO:0000256" key="3">
    <source>
        <dbReference type="ARBA" id="ARBA00023125"/>
    </source>
</evidence>
<dbReference type="GO" id="GO:0003700">
    <property type="term" value="F:DNA-binding transcription factor activity"/>
    <property type="evidence" value="ECO:0007669"/>
    <property type="project" value="TreeGrafter"/>
</dbReference>
<sequence>MPKAPPKYRRETAAVRREHLVTATLHCLAEYGVEGASVRRIAAAAQISVGLINHHYKRLDDLVAEAYRFLAADILRQIMTEVAQAGPDPRHRLQAFFETSFSPTVLDPRLLSAWIVFWSMIQHSATMRSVQAETNGEYRLALEAMLTDFAAAHPRRAPVDIRLAGVALSSLLDGLWIAWGLNPGAFEPRDGIAICEAWLDERWP</sequence>